<dbReference type="OrthoDB" id="1931548at2759"/>
<evidence type="ECO:0000313" key="1">
    <source>
        <dbReference type="Proteomes" id="UP000087171"/>
    </source>
</evidence>
<dbReference type="AlphaFoldDB" id="A0A1S2XVJ9"/>
<protein>
    <submittedName>
        <fullName evidence="2">Uncharacterized protein LOC101507063</fullName>
    </submittedName>
</protein>
<dbReference type="KEGG" id="cam:101507063"/>
<sequence length="196" mass="22244">MATTTVHDDCEVGFEEGMLCLPSYVLEEVCMRNHHQKVLNHHVMHQHLQYHKSSSKQSQLQYSKSSYQRPKHANCGIGNGMRAIFLGSGHVSCGTGVFLPQRADTKFQQSNRPACAPVLLPARVIQALNINVHTLGVQISPLQPQVQKYKPRCREAYKNNSTEKKKDQKDSSKQCNFISQNQYSAQGIFLPKEWTY</sequence>
<dbReference type="RefSeq" id="XP_004495207.1">
    <property type="nucleotide sequence ID" value="XM_004495150.3"/>
</dbReference>
<proteinExistence type="predicted"/>
<evidence type="ECO:0000313" key="2">
    <source>
        <dbReference type="RefSeq" id="XP_004495207.1"/>
    </source>
</evidence>
<dbReference type="GeneID" id="101507063"/>
<dbReference type="Proteomes" id="UP000087171">
    <property type="component" value="Chromosome Ca4"/>
</dbReference>
<gene>
    <name evidence="2" type="primary">LOC101507063</name>
</gene>
<name>A0A1S2XVJ9_CICAR</name>
<reference evidence="2" key="2">
    <citation type="submission" date="2025-08" db="UniProtKB">
        <authorList>
            <consortium name="RefSeq"/>
        </authorList>
    </citation>
    <scope>IDENTIFICATION</scope>
    <source>
        <tissue evidence="2">Etiolated seedlings</tissue>
    </source>
</reference>
<reference evidence="1" key="1">
    <citation type="journal article" date="2013" name="Nat. Biotechnol.">
        <title>Draft genome sequence of chickpea (Cicer arietinum) provides a resource for trait improvement.</title>
        <authorList>
            <person name="Varshney R.K."/>
            <person name="Song C."/>
            <person name="Saxena R.K."/>
            <person name="Azam S."/>
            <person name="Yu S."/>
            <person name="Sharpe A.G."/>
            <person name="Cannon S."/>
            <person name="Baek J."/>
            <person name="Rosen B.D."/>
            <person name="Tar'an B."/>
            <person name="Millan T."/>
            <person name="Zhang X."/>
            <person name="Ramsay L.D."/>
            <person name="Iwata A."/>
            <person name="Wang Y."/>
            <person name="Nelson W."/>
            <person name="Farmer A.D."/>
            <person name="Gaur P.M."/>
            <person name="Soderlund C."/>
            <person name="Penmetsa R.V."/>
            <person name="Xu C."/>
            <person name="Bharti A.K."/>
            <person name="He W."/>
            <person name="Winter P."/>
            <person name="Zhao S."/>
            <person name="Hane J.K."/>
            <person name="Carrasquilla-Garcia N."/>
            <person name="Condie J.A."/>
            <person name="Upadhyaya H.D."/>
            <person name="Luo M.C."/>
            <person name="Thudi M."/>
            <person name="Gowda C.L."/>
            <person name="Singh N.P."/>
            <person name="Lichtenzveig J."/>
            <person name="Gali K.K."/>
            <person name="Rubio J."/>
            <person name="Nadarajan N."/>
            <person name="Dolezel J."/>
            <person name="Bansal K.C."/>
            <person name="Xu X."/>
            <person name="Edwards D."/>
            <person name="Zhang G."/>
            <person name="Kahl G."/>
            <person name="Gil J."/>
            <person name="Singh K.B."/>
            <person name="Datta S.K."/>
            <person name="Jackson S.A."/>
            <person name="Wang J."/>
            <person name="Cook D.R."/>
        </authorList>
    </citation>
    <scope>NUCLEOTIDE SEQUENCE [LARGE SCALE GENOMIC DNA]</scope>
    <source>
        <strain evidence="1">cv. CDC Frontier</strain>
    </source>
</reference>
<keyword evidence="1" id="KW-1185">Reference proteome</keyword>
<dbReference type="eggNOG" id="ENOG502S0SS">
    <property type="taxonomic scope" value="Eukaryota"/>
</dbReference>
<organism evidence="1 2">
    <name type="scientific">Cicer arietinum</name>
    <name type="common">Chickpea</name>
    <name type="synonym">Garbanzo</name>
    <dbReference type="NCBI Taxonomy" id="3827"/>
    <lineage>
        <taxon>Eukaryota</taxon>
        <taxon>Viridiplantae</taxon>
        <taxon>Streptophyta</taxon>
        <taxon>Embryophyta</taxon>
        <taxon>Tracheophyta</taxon>
        <taxon>Spermatophyta</taxon>
        <taxon>Magnoliopsida</taxon>
        <taxon>eudicotyledons</taxon>
        <taxon>Gunneridae</taxon>
        <taxon>Pentapetalae</taxon>
        <taxon>rosids</taxon>
        <taxon>fabids</taxon>
        <taxon>Fabales</taxon>
        <taxon>Fabaceae</taxon>
        <taxon>Papilionoideae</taxon>
        <taxon>50 kb inversion clade</taxon>
        <taxon>NPAAA clade</taxon>
        <taxon>Hologalegina</taxon>
        <taxon>IRL clade</taxon>
        <taxon>Cicereae</taxon>
        <taxon>Cicer</taxon>
    </lineage>
</organism>
<dbReference type="PaxDb" id="3827-XP_004495208.1"/>
<accession>A0A1S2XVJ9</accession>
<dbReference type="PANTHER" id="PTHR33356">
    <property type="entry name" value="TIP41-LIKE PROTEIN"/>
    <property type="match status" value="1"/>
</dbReference>
<dbReference type="PANTHER" id="PTHR33356:SF13">
    <property type="entry name" value="DUF4005 DOMAIN-CONTAINING PROTEIN"/>
    <property type="match status" value="1"/>
</dbReference>
<dbReference type="STRING" id="3827.A0A1S2XVJ9"/>